<gene>
    <name evidence="3" type="ORF">ASPVEDRAFT_80315</name>
</gene>
<sequence>MEPGSITVDQAMGNPQKYFGYPEFSKFLAVAPNFPMLRRFDKLVIRDILRLQDEISIIEQRIDNIDDEMMKPNGQDSENNGTLRHDRSAERQLLLRSAYEKLDIYHRFVHKYAQLRDWPEPTDRDVSNIRDWIDWNTQWDGQGSPENTRTPKIRPIEEQEVEFLEAPDLLAIVPEKRSPLRYLFERDGDSYLSRWYRKEVPRSLKSSVEDGGMVLTDDNGLDRLDKIVTGLIGLLMLVGPLWSIQLVQTHQSKVGVITSFIFVCFVLVLAGTNIKPGNALGVTTGYAAVLMLALHVKREDI</sequence>
<dbReference type="OrthoDB" id="5416037at2759"/>
<evidence type="ECO:0000313" key="4">
    <source>
        <dbReference type="Proteomes" id="UP000184073"/>
    </source>
</evidence>
<feature type="transmembrane region" description="Helical" evidence="1">
    <location>
        <begin position="227"/>
        <end position="247"/>
    </location>
</feature>
<dbReference type="VEuPathDB" id="FungiDB:ASPVEDRAFT_80315"/>
<organism evidence="3 4">
    <name type="scientific">Aspergillus versicolor CBS 583.65</name>
    <dbReference type="NCBI Taxonomy" id="1036611"/>
    <lineage>
        <taxon>Eukaryota</taxon>
        <taxon>Fungi</taxon>
        <taxon>Dikarya</taxon>
        <taxon>Ascomycota</taxon>
        <taxon>Pezizomycotina</taxon>
        <taxon>Eurotiomycetes</taxon>
        <taxon>Eurotiomycetidae</taxon>
        <taxon>Eurotiales</taxon>
        <taxon>Aspergillaceae</taxon>
        <taxon>Aspergillus</taxon>
        <taxon>Aspergillus subgen. Nidulantes</taxon>
    </lineage>
</organism>
<accession>A0A1L9PB45</accession>
<evidence type="ECO:0000313" key="3">
    <source>
        <dbReference type="EMBL" id="OJI98675.1"/>
    </source>
</evidence>
<proteinExistence type="predicted"/>
<dbReference type="GeneID" id="63732356"/>
<keyword evidence="1" id="KW-1133">Transmembrane helix</keyword>
<keyword evidence="1" id="KW-0472">Membrane</keyword>
<dbReference type="AlphaFoldDB" id="A0A1L9PB45"/>
<evidence type="ECO:0000256" key="1">
    <source>
        <dbReference type="SAM" id="Phobius"/>
    </source>
</evidence>
<reference evidence="4" key="1">
    <citation type="journal article" date="2017" name="Genome Biol.">
        <title>Comparative genomics reveals high biological diversity and specific adaptations in the industrially and medically important fungal genus Aspergillus.</title>
        <authorList>
            <person name="de Vries R.P."/>
            <person name="Riley R."/>
            <person name="Wiebenga A."/>
            <person name="Aguilar-Osorio G."/>
            <person name="Amillis S."/>
            <person name="Uchima C.A."/>
            <person name="Anderluh G."/>
            <person name="Asadollahi M."/>
            <person name="Askin M."/>
            <person name="Barry K."/>
            <person name="Battaglia E."/>
            <person name="Bayram O."/>
            <person name="Benocci T."/>
            <person name="Braus-Stromeyer S.A."/>
            <person name="Caldana C."/>
            <person name="Canovas D."/>
            <person name="Cerqueira G.C."/>
            <person name="Chen F."/>
            <person name="Chen W."/>
            <person name="Choi C."/>
            <person name="Clum A."/>
            <person name="Dos Santos R.A."/>
            <person name="Damasio A.R."/>
            <person name="Diallinas G."/>
            <person name="Emri T."/>
            <person name="Fekete E."/>
            <person name="Flipphi M."/>
            <person name="Freyberg S."/>
            <person name="Gallo A."/>
            <person name="Gournas C."/>
            <person name="Habgood R."/>
            <person name="Hainaut M."/>
            <person name="Harispe M.L."/>
            <person name="Henrissat B."/>
            <person name="Hilden K.S."/>
            <person name="Hope R."/>
            <person name="Hossain A."/>
            <person name="Karabika E."/>
            <person name="Karaffa L."/>
            <person name="Karanyi Z."/>
            <person name="Krasevec N."/>
            <person name="Kuo A."/>
            <person name="Kusch H."/>
            <person name="LaButti K."/>
            <person name="Lagendijk E.L."/>
            <person name="Lapidus A."/>
            <person name="Levasseur A."/>
            <person name="Lindquist E."/>
            <person name="Lipzen A."/>
            <person name="Logrieco A.F."/>
            <person name="MacCabe A."/>
            <person name="Maekelae M.R."/>
            <person name="Malavazi I."/>
            <person name="Melin P."/>
            <person name="Meyer V."/>
            <person name="Mielnichuk N."/>
            <person name="Miskei M."/>
            <person name="Molnar A.P."/>
            <person name="Mule G."/>
            <person name="Ngan C.Y."/>
            <person name="Orejas M."/>
            <person name="Orosz E."/>
            <person name="Ouedraogo J.P."/>
            <person name="Overkamp K.M."/>
            <person name="Park H.-S."/>
            <person name="Perrone G."/>
            <person name="Piumi F."/>
            <person name="Punt P.J."/>
            <person name="Ram A.F."/>
            <person name="Ramon A."/>
            <person name="Rauscher S."/>
            <person name="Record E."/>
            <person name="Riano-Pachon D.M."/>
            <person name="Robert V."/>
            <person name="Roehrig J."/>
            <person name="Ruller R."/>
            <person name="Salamov A."/>
            <person name="Salih N.S."/>
            <person name="Samson R.A."/>
            <person name="Sandor E."/>
            <person name="Sanguinetti M."/>
            <person name="Schuetze T."/>
            <person name="Sepcic K."/>
            <person name="Shelest E."/>
            <person name="Sherlock G."/>
            <person name="Sophianopoulou V."/>
            <person name="Squina F.M."/>
            <person name="Sun H."/>
            <person name="Susca A."/>
            <person name="Todd R.B."/>
            <person name="Tsang A."/>
            <person name="Unkles S.E."/>
            <person name="van de Wiele N."/>
            <person name="van Rossen-Uffink D."/>
            <person name="Oliveira J.V."/>
            <person name="Vesth T.C."/>
            <person name="Visser J."/>
            <person name="Yu J.-H."/>
            <person name="Zhou M."/>
            <person name="Andersen M.R."/>
            <person name="Archer D.B."/>
            <person name="Baker S.E."/>
            <person name="Benoit I."/>
            <person name="Brakhage A.A."/>
            <person name="Braus G.H."/>
            <person name="Fischer R."/>
            <person name="Frisvad J.C."/>
            <person name="Goldman G.H."/>
            <person name="Houbraken J."/>
            <person name="Oakley B."/>
            <person name="Pocsi I."/>
            <person name="Scazzocchio C."/>
            <person name="Seiboth B."/>
            <person name="vanKuyk P.A."/>
            <person name="Wortman J."/>
            <person name="Dyer P.S."/>
            <person name="Grigoriev I.V."/>
        </authorList>
    </citation>
    <scope>NUCLEOTIDE SEQUENCE [LARGE SCALE GENOMIC DNA]</scope>
    <source>
        <strain evidence="4">CBS 583.65</strain>
    </source>
</reference>
<dbReference type="PANTHER" id="PTHR34502">
    <property type="entry name" value="DUF6594 DOMAIN-CONTAINING PROTEIN-RELATED"/>
    <property type="match status" value="1"/>
</dbReference>
<evidence type="ECO:0000259" key="2">
    <source>
        <dbReference type="Pfam" id="PF20237"/>
    </source>
</evidence>
<keyword evidence="4" id="KW-1185">Reference proteome</keyword>
<keyword evidence="1" id="KW-0812">Transmembrane</keyword>
<feature type="transmembrane region" description="Helical" evidence="1">
    <location>
        <begin position="254"/>
        <end position="272"/>
    </location>
</feature>
<dbReference type="RefSeq" id="XP_040664438.1">
    <property type="nucleotide sequence ID" value="XM_040816845.1"/>
</dbReference>
<feature type="transmembrane region" description="Helical" evidence="1">
    <location>
        <begin position="278"/>
        <end position="296"/>
    </location>
</feature>
<dbReference type="PANTHER" id="PTHR34502:SF4">
    <property type="entry name" value="DUF6594 DOMAIN-CONTAINING PROTEIN"/>
    <property type="match status" value="1"/>
</dbReference>
<dbReference type="Proteomes" id="UP000184073">
    <property type="component" value="Unassembled WGS sequence"/>
</dbReference>
<dbReference type="EMBL" id="KV878126">
    <property type="protein sequence ID" value="OJI98675.1"/>
    <property type="molecule type" value="Genomic_DNA"/>
</dbReference>
<dbReference type="STRING" id="1036611.A0A1L9PB45"/>
<dbReference type="InterPro" id="IPR046529">
    <property type="entry name" value="DUF6594"/>
</dbReference>
<feature type="domain" description="DUF6594" evidence="2">
    <location>
        <begin position="21"/>
        <end position="291"/>
    </location>
</feature>
<name>A0A1L9PB45_ASPVE</name>
<protein>
    <recommendedName>
        <fullName evidence="2">DUF6594 domain-containing protein</fullName>
    </recommendedName>
</protein>
<dbReference type="Pfam" id="PF20237">
    <property type="entry name" value="DUF6594"/>
    <property type="match status" value="1"/>
</dbReference>